<sequence length="76" mass="8430">KATNHIITPGGQITRLSVAVLVDGRYEGQDKEKKYIPRTPEEIKSIQTIAEKAVGYDVDRGDQIEVVNIAFQEDSS</sequence>
<dbReference type="InterPro" id="IPR043427">
    <property type="entry name" value="YscJ/FliF"/>
</dbReference>
<gene>
    <name evidence="2" type="ORF">S03H2_71961</name>
</gene>
<dbReference type="PANTHER" id="PTHR30046:SF0">
    <property type="entry name" value="FLAGELLAR M-RING PROTEIN"/>
    <property type="match status" value="1"/>
</dbReference>
<feature type="non-terminal residue" evidence="2">
    <location>
        <position position="76"/>
    </location>
</feature>
<dbReference type="Pfam" id="PF08345">
    <property type="entry name" value="YscJ_FliF_C"/>
    <property type="match status" value="1"/>
</dbReference>
<dbReference type="InterPro" id="IPR013556">
    <property type="entry name" value="Flag_M-ring_C"/>
</dbReference>
<proteinExistence type="predicted"/>
<accession>X1L0P9</accession>
<feature type="non-terminal residue" evidence="2">
    <location>
        <position position="1"/>
    </location>
</feature>
<name>X1L0P9_9ZZZZ</name>
<protein>
    <recommendedName>
        <fullName evidence="1">Flagellar M-ring C-terminal domain-containing protein</fullName>
    </recommendedName>
</protein>
<dbReference type="PANTHER" id="PTHR30046">
    <property type="entry name" value="FLAGELLAR M-RING PROTEIN"/>
    <property type="match status" value="1"/>
</dbReference>
<dbReference type="EMBL" id="BARU01048399">
    <property type="protein sequence ID" value="GAH95999.1"/>
    <property type="molecule type" value="Genomic_DNA"/>
</dbReference>
<evidence type="ECO:0000313" key="2">
    <source>
        <dbReference type="EMBL" id="GAH95999.1"/>
    </source>
</evidence>
<reference evidence="2" key="1">
    <citation type="journal article" date="2014" name="Front. Microbiol.">
        <title>High frequency of phylogenetically diverse reductive dehalogenase-homologous genes in deep subseafloor sedimentary metagenomes.</title>
        <authorList>
            <person name="Kawai M."/>
            <person name="Futagami T."/>
            <person name="Toyoda A."/>
            <person name="Takaki Y."/>
            <person name="Nishi S."/>
            <person name="Hori S."/>
            <person name="Arai W."/>
            <person name="Tsubouchi T."/>
            <person name="Morono Y."/>
            <person name="Uchiyama I."/>
            <person name="Ito T."/>
            <person name="Fujiyama A."/>
            <person name="Inagaki F."/>
            <person name="Takami H."/>
        </authorList>
    </citation>
    <scope>NUCLEOTIDE SEQUENCE</scope>
    <source>
        <strain evidence="2">Expedition CK06-06</strain>
    </source>
</reference>
<organism evidence="2">
    <name type="scientific">marine sediment metagenome</name>
    <dbReference type="NCBI Taxonomy" id="412755"/>
    <lineage>
        <taxon>unclassified sequences</taxon>
        <taxon>metagenomes</taxon>
        <taxon>ecological metagenomes</taxon>
    </lineage>
</organism>
<evidence type="ECO:0000259" key="1">
    <source>
        <dbReference type="Pfam" id="PF08345"/>
    </source>
</evidence>
<feature type="domain" description="Flagellar M-ring C-terminal" evidence="1">
    <location>
        <begin position="2"/>
        <end position="71"/>
    </location>
</feature>
<dbReference type="AlphaFoldDB" id="X1L0P9"/>
<comment type="caution">
    <text evidence="2">The sequence shown here is derived from an EMBL/GenBank/DDBJ whole genome shotgun (WGS) entry which is preliminary data.</text>
</comment>